<keyword evidence="1" id="KW-0862">Zinc</keyword>
<feature type="region of interest" description="Disordered" evidence="2">
    <location>
        <begin position="250"/>
        <end position="287"/>
    </location>
</feature>
<dbReference type="Gene3D" id="3.30.160.60">
    <property type="entry name" value="Classic Zinc Finger"/>
    <property type="match status" value="1"/>
</dbReference>
<keyword evidence="5" id="KW-1185">Reference proteome</keyword>
<dbReference type="SUPFAM" id="SSF57667">
    <property type="entry name" value="beta-beta-alpha zinc fingers"/>
    <property type="match status" value="1"/>
</dbReference>
<keyword evidence="1" id="KW-0863">Zinc-finger</keyword>
<gene>
    <name evidence="4" type="ORF">CPAR01_04392</name>
</gene>
<dbReference type="PROSITE" id="PS00028">
    <property type="entry name" value="ZINC_FINGER_C2H2_1"/>
    <property type="match status" value="1"/>
</dbReference>
<proteinExistence type="predicted"/>
<dbReference type="InterPro" id="IPR036236">
    <property type="entry name" value="Znf_C2H2_sf"/>
</dbReference>
<dbReference type="SMART" id="SM00355">
    <property type="entry name" value="ZnF_C2H2"/>
    <property type="match status" value="3"/>
</dbReference>
<dbReference type="EMBL" id="MOPA01000003">
    <property type="protein sequence ID" value="KAK1543759.1"/>
    <property type="molecule type" value="Genomic_DNA"/>
</dbReference>
<keyword evidence="1" id="KW-0479">Metal-binding</keyword>
<feature type="region of interest" description="Disordered" evidence="2">
    <location>
        <begin position="99"/>
        <end position="118"/>
    </location>
</feature>
<evidence type="ECO:0000256" key="2">
    <source>
        <dbReference type="SAM" id="MobiDB-lite"/>
    </source>
</evidence>
<evidence type="ECO:0000256" key="1">
    <source>
        <dbReference type="PROSITE-ProRule" id="PRU00042"/>
    </source>
</evidence>
<evidence type="ECO:0000313" key="4">
    <source>
        <dbReference type="EMBL" id="KAK1543759.1"/>
    </source>
</evidence>
<evidence type="ECO:0000313" key="5">
    <source>
        <dbReference type="Proteomes" id="UP001241169"/>
    </source>
</evidence>
<evidence type="ECO:0000259" key="3">
    <source>
        <dbReference type="PROSITE" id="PS50157"/>
    </source>
</evidence>
<dbReference type="PROSITE" id="PS50157">
    <property type="entry name" value="ZINC_FINGER_C2H2_2"/>
    <property type="match status" value="1"/>
</dbReference>
<dbReference type="Proteomes" id="UP001241169">
    <property type="component" value="Unassembled WGS sequence"/>
</dbReference>
<dbReference type="RefSeq" id="XP_060352879.1">
    <property type="nucleotide sequence ID" value="XM_060488673.1"/>
</dbReference>
<name>A0ABQ9SWV4_9PEZI</name>
<sequence length="382" mass="42165">MALEPEMKKLFAHQPCLLRMICTLPIITSQPLVSASGRSSNDGSLALFHDTIYQALELYSFPNHARPDSPPNSYQRDVDRGSHYPALFCDLHRSVNSDNPGNGSYNGRTGPIATTPEHRSIDRSEDHSLELILASFPYSFDESSMVASQSGSQNSVSIGCNALQDPQRFFATLPIVGNAAPSAQCSTITPSNMDNGIGFSGPRFPERQHSQAGQAIQASDFLTNEAAGDLIVVPGHPMSTKSAQVAALRDDNNRNKGRIDNSNRASYSQFPLGGSIRRRRDDYGLDRSSTPGDCPFCENFSGDAKRLRDHIRCHIKEHACEVPRCSQRFSTARDLLRHDRSAHQKAKLICHICEASIRGGRLDNLKRHMRQRHPLVQADVDS</sequence>
<dbReference type="InterPro" id="IPR013087">
    <property type="entry name" value="Znf_C2H2_type"/>
</dbReference>
<feature type="domain" description="C2H2-type" evidence="3">
    <location>
        <begin position="318"/>
        <end position="348"/>
    </location>
</feature>
<comment type="caution">
    <text evidence="4">The sequence shown here is derived from an EMBL/GenBank/DDBJ whole genome shotgun (WGS) entry which is preliminary data.</text>
</comment>
<feature type="compositionally biased region" description="Basic and acidic residues" evidence="2">
    <location>
        <begin position="250"/>
        <end position="261"/>
    </location>
</feature>
<reference evidence="4 5" key="1">
    <citation type="submission" date="2016-10" db="EMBL/GenBank/DDBJ databases">
        <title>The genome sequence of Colletotrichum fioriniae PJ7.</title>
        <authorList>
            <person name="Baroncelli R."/>
        </authorList>
    </citation>
    <scope>NUCLEOTIDE SEQUENCE [LARGE SCALE GENOMIC DNA]</scope>
    <source>
        <strain evidence="4 5">IMI 384185</strain>
    </source>
</reference>
<accession>A0ABQ9SWV4</accession>
<protein>
    <recommendedName>
        <fullName evidence="3">C2H2-type domain-containing protein</fullName>
    </recommendedName>
</protein>
<dbReference type="GeneID" id="85372572"/>
<organism evidence="4 5">
    <name type="scientific">Colletotrichum paranaense</name>
    <dbReference type="NCBI Taxonomy" id="1914294"/>
    <lineage>
        <taxon>Eukaryota</taxon>
        <taxon>Fungi</taxon>
        <taxon>Dikarya</taxon>
        <taxon>Ascomycota</taxon>
        <taxon>Pezizomycotina</taxon>
        <taxon>Sordariomycetes</taxon>
        <taxon>Hypocreomycetidae</taxon>
        <taxon>Glomerellales</taxon>
        <taxon>Glomerellaceae</taxon>
        <taxon>Colletotrichum</taxon>
        <taxon>Colletotrichum acutatum species complex</taxon>
    </lineage>
</organism>